<proteinExistence type="predicted"/>
<protein>
    <submittedName>
        <fullName evidence="1">Uncharacterized protein</fullName>
    </submittedName>
</protein>
<accession>A0A2V0RM92</accession>
<evidence type="ECO:0000313" key="1">
    <source>
        <dbReference type="EMBL" id="GBH22060.1"/>
    </source>
</evidence>
<dbReference type="AlphaFoldDB" id="A0A2V0RM92"/>
<comment type="caution">
    <text evidence="1">The sequence shown here is derived from an EMBL/GenBank/DDBJ whole genome shotgun (WGS) entry which is preliminary data.</text>
</comment>
<dbReference type="EMBL" id="BDQA01000586">
    <property type="protein sequence ID" value="GBH22060.1"/>
    <property type="molecule type" value="Genomic_RNA"/>
</dbReference>
<reference evidence="1" key="1">
    <citation type="submission" date="2017-04" db="EMBL/GenBank/DDBJ databases">
        <title>Unveiling RNA virosphere associated with marine microorganisms.</title>
        <authorList>
            <person name="Urayama S."/>
            <person name="Takaki Y."/>
            <person name="Nishi S."/>
            <person name="Yoshida Y."/>
            <person name="Deguchi S."/>
            <person name="Takai K."/>
            <person name="Nunoura T."/>
        </authorList>
    </citation>
    <scope>NUCLEOTIDE SEQUENCE</scope>
</reference>
<name>A0A2V0RM92_9ZZZZ</name>
<dbReference type="Gene3D" id="1.20.5.340">
    <property type="match status" value="1"/>
</dbReference>
<organism evidence="1">
    <name type="scientific">viral metagenome</name>
    <dbReference type="NCBI Taxonomy" id="1070528"/>
    <lineage>
        <taxon>unclassified sequences</taxon>
        <taxon>metagenomes</taxon>
        <taxon>organismal metagenomes</taxon>
    </lineage>
</organism>
<sequence>MESSLERRIEQLRAGLGKLRSDLLEVESTITTLNDAIDAHQSLLSTHTGQIASNTGKLAILDSHGSVEMPAGVSSVFNVGNTNKYRLCNAYWANLAYHSEGLISVTDGLMTVTLTERSGYHWPYNLMAQMELNIQLRCTRTRRV</sequence>